<keyword evidence="3" id="KW-1185">Reference proteome</keyword>
<feature type="transmembrane region" description="Helical" evidence="1">
    <location>
        <begin position="312"/>
        <end position="336"/>
    </location>
</feature>
<keyword evidence="1" id="KW-0472">Membrane</keyword>
<gene>
    <name evidence="2" type="ORF">RYS15_20930</name>
</gene>
<feature type="transmembrane region" description="Helical" evidence="1">
    <location>
        <begin position="348"/>
        <end position="368"/>
    </location>
</feature>
<dbReference type="EMBL" id="JAWIIJ010000027">
    <property type="protein sequence ID" value="MDV2081164.1"/>
    <property type="molecule type" value="Genomic_DNA"/>
</dbReference>
<evidence type="ECO:0000256" key="1">
    <source>
        <dbReference type="SAM" id="Phobius"/>
    </source>
</evidence>
<dbReference type="RefSeq" id="WP_316975451.1">
    <property type="nucleotide sequence ID" value="NZ_JAWIIJ010000027.1"/>
</dbReference>
<name>A0ABU3W3Q4_9GAMM</name>
<keyword evidence="1" id="KW-0812">Transmembrane</keyword>
<dbReference type="Proteomes" id="UP001269819">
    <property type="component" value="Unassembled WGS sequence"/>
</dbReference>
<keyword evidence="1" id="KW-1133">Transmembrane helix</keyword>
<organism evidence="2 3">
    <name type="scientific">Marinobacter xestospongiae</name>
    <dbReference type="NCBI Taxonomy" id="994319"/>
    <lineage>
        <taxon>Bacteria</taxon>
        <taxon>Pseudomonadati</taxon>
        <taxon>Pseudomonadota</taxon>
        <taxon>Gammaproteobacteria</taxon>
        <taxon>Pseudomonadales</taxon>
        <taxon>Marinobacteraceae</taxon>
        <taxon>Marinobacter</taxon>
    </lineage>
</organism>
<protein>
    <submittedName>
        <fullName evidence="2">Uncharacterized protein</fullName>
    </submittedName>
</protein>
<accession>A0ABU3W3Q4</accession>
<proteinExistence type="predicted"/>
<sequence>MTSYADRIAQRLLLEKGYAVLVDRETFPALPEDDAFRARLGAADSDEERTQVEREFIADEIAHYREQPLVGGPIGGIAELLEADCVSEQVLLASQQLRSLADSAARILVRLWGSRTCRIVLVFNNSLPANVTRETLTTLAPIIQHELNIDPWDETPEEQAEDFRQQVTAVNYDIIVVDQRGDADQLQRQLANLDQRSRKDCNVSIRPFLFRVNTGSWWTSRPLANAHYKRFYHHACKYEVPPPSELIQRVKRKRPPLATLAGYPILMLLMVFASRLMLPESIPTLAINIAIPALLLYLLAHGERVRLLDDYILKLPLIFVCLYGVSLFGLNSYLTLSFDVGVLIDQCIVGTVTLLGISLAHIPTVFIFNSDRRMGW</sequence>
<feature type="transmembrane region" description="Helical" evidence="1">
    <location>
        <begin position="282"/>
        <end position="300"/>
    </location>
</feature>
<feature type="transmembrane region" description="Helical" evidence="1">
    <location>
        <begin position="257"/>
        <end position="276"/>
    </location>
</feature>
<evidence type="ECO:0000313" key="3">
    <source>
        <dbReference type="Proteomes" id="UP001269819"/>
    </source>
</evidence>
<comment type="caution">
    <text evidence="2">The sequence shown here is derived from an EMBL/GenBank/DDBJ whole genome shotgun (WGS) entry which is preliminary data.</text>
</comment>
<evidence type="ECO:0000313" key="2">
    <source>
        <dbReference type="EMBL" id="MDV2081164.1"/>
    </source>
</evidence>
<reference evidence="2 3" key="1">
    <citation type="submission" date="2023-10" db="EMBL/GenBank/DDBJ databases">
        <title>Characteristics and mechanism of a salt-tolerant marine origin heterotrophic nitrifying- aerobic denitrifying bacteria Marinobacter xestospongiae HN1.</title>
        <authorList>
            <person name="Qi R."/>
        </authorList>
    </citation>
    <scope>NUCLEOTIDE SEQUENCE [LARGE SCALE GENOMIC DNA]</scope>
    <source>
        <strain evidence="2 3">HN1</strain>
    </source>
</reference>